<evidence type="ECO:0000256" key="1">
    <source>
        <dbReference type="SAM" id="MobiDB-lite"/>
    </source>
</evidence>
<sequence>MYLAKRCIRAVHTLAECISKKEWSKAYSLLSQNSQELAQLDPKLLSSLMWGFNNSNRAKEAYTLLELAQKLEKKPEELDYIAAIEVCMRAGKIDKTLNIFYQSQIFGVSLDSALYEELLGILMKKSDLENVKSVFSCMKKEKINPSFALCIKLIKYGAKKDETILLKEVGEIMNKLGYKSPEKGSELTIKDDFRKKQNEVLSNEFLAKLSENEGDLEKIQGFMKGLKLFNLKGENIVPISINILMRPENFLDDANEEAGAEISEDELQNDSEDDSDSEE</sequence>
<keyword evidence="3" id="KW-1185">Reference proteome</keyword>
<dbReference type="InterPro" id="IPR050667">
    <property type="entry name" value="PPR-containing_protein"/>
</dbReference>
<comment type="caution">
    <text evidence="2">The sequence shown here is derived from an EMBL/GenBank/DDBJ whole genome shotgun (WGS) entry which is preliminary data.</text>
</comment>
<name>A0AAU9IU61_9CILI</name>
<dbReference type="PANTHER" id="PTHR47939">
    <property type="entry name" value="MEMBRANE-ASSOCIATED SALT-INDUCIBLE PROTEIN-LIKE"/>
    <property type="match status" value="1"/>
</dbReference>
<dbReference type="InterPro" id="IPR002885">
    <property type="entry name" value="PPR_rpt"/>
</dbReference>
<protein>
    <recommendedName>
        <fullName evidence="4">Pentatricopeptide repeat-containing protein</fullName>
    </recommendedName>
</protein>
<gene>
    <name evidence="2" type="ORF">BSTOLATCC_MIC20533</name>
</gene>
<dbReference type="Pfam" id="PF13812">
    <property type="entry name" value="PPR_3"/>
    <property type="match status" value="1"/>
</dbReference>
<dbReference type="Proteomes" id="UP001162131">
    <property type="component" value="Unassembled WGS sequence"/>
</dbReference>
<evidence type="ECO:0000313" key="2">
    <source>
        <dbReference type="EMBL" id="CAG9318049.1"/>
    </source>
</evidence>
<evidence type="ECO:0000313" key="3">
    <source>
        <dbReference type="Proteomes" id="UP001162131"/>
    </source>
</evidence>
<dbReference type="AlphaFoldDB" id="A0AAU9IU61"/>
<dbReference type="InterPro" id="IPR011990">
    <property type="entry name" value="TPR-like_helical_dom_sf"/>
</dbReference>
<reference evidence="2" key="1">
    <citation type="submission" date="2021-09" db="EMBL/GenBank/DDBJ databases">
        <authorList>
            <consortium name="AG Swart"/>
            <person name="Singh M."/>
            <person name="Singh A."/>
            <person name="Seah K."/>
            <person name="Emmerich C."/>
        </authorList>
    </citation>
    <scope>NUCLEOTIDE SEQUENCE</scope>
    <source>
        <strain evidence="2">ATCC30299</strain>
    </source>
</reference>
<dbReference type="Gene3D" id="1.25.40.10">
    <property type="entry name" value="Tetratricopeptide repeat domain"/>
    <property type="match status" value="1"/>
</dbReference>
<proteinExistence type="predicted"/>
<evidence type="ECO:0008006" key="4">
    <source>
        <dbReference type="Google" id="ProtNLM"/>
    </source>
</evidence>
<dbReference type="PANTHER" id="PTHR47939:SF5">
    <property type="entry name" value="PENTACOTRIPEPTIDE-REPEAT REGION OF PRORP DOMAIN-CONTAINING PROTEIN"/>
    <property type="match status" value="1"/>
</dbReference>
<organism evidence="2 3">
    <name type="scientific">Blepharisma stoltei</name>
    <dbReference type="NCBI Taxonomy" id="1481888"/>
    <lineage>
        <taxon>Eukaryota</taxon>
        <taxon>Sar</taxon>
        <taxon>Alveolata</taxon>
        <taxon>Ciliophora</taxon>
        <taxon>Postciliodesmatophora</taxon>
        <taxon>Heterotrichea</taxon>
        <taxon>Heterotrichida</taxon>
        <taxon>Blepharismidae</taxon>
        <taxon>Blepharisma</taxon>
    </lineage>
</organism>
<accession>A0AAU9IU61</accession>
<feature type="region of interest" description="Disordered" evidence="1">
    <location>
        <begin position="254"/>
        <end position="279"/>
    </location>
</feature>
<dbReference type="EMBL" id="CAJZBQ010000020">
    <property type="protein sequence ID" value="CAG9318049.1"/>
    <property type="molecule type" value="Genomic_DNA"/>
</dbReference>